<sequence>MNKTFKFSALALAAALSLVACEKKDAGMTHAAASAASGAAGSVDAIGTPTQQASYAMGVDIGRSLKQMKDQGTDIDLKVFNEALQTVYDGKEPKINEMQAQEVMMKFLTEQQEKAQAKRAEDAKTNLEKGEAFLKENATKEGVKTTASGLQFMMKNEGSGKKPTKDDVVTVEYEGRLIDGTVFDSSKQNGGQPLSFPINQVIPGWQEAVQLLKEGGEATFFIPAKLAYGEQGAGEKIGPNSTLIFDVKLIKIGGAEDMPAQTEAQIEKIQ</sequence>
<evidence type="ECO:0000256" key="2">
    <source>
        <dbReference type="ARBA" id="ARBA00006577"/>
    </source>
</evidence>
<evidence type="ECO:0000256" key="4">
    <source>
        <dbReference type="ARBA" id="ARBA00023235"/>
    </source>
</evidence>
<keyword evidence="3 5" id="KW-0697">Rotamase</keyword>
<keyword evidence="7" id="KW-0175">Coiled coil</keyword>
<dbReference type="PANTHER" id="PTHR43811">
    <property type="entry name" value="FKBP-TYPE PEPTIDYL-PROLYL CIS-TRANS ISOMERASE FKPA"/>
    <property type="match status" value="1"/>
</dbReference>
<dbReference type="Gene3D" id="1.10.287.460">
    <property type="entry name" value="Peptidyl-prolyl cis-trans isomerase, FKBP-type, N-terminal domain"/>
    <property type="match status" value="1"/>
</dbReference>
<evidence type="ECO:0000256" key="7">
    <source>
        <dbReference type="SAM" id="Coils"/>
    </source>
</evidence>
<dbReference type="GO" id="GO:0003755">
    <property type="term" value="F:peptidyl-prolyl cis-trans isomerase activity"/>
    <property type="evidence" value="ECO:0007669"/>
    <property type="project" value="UniProtKB-UniRule"/>
</dbReference>
<dbReference type="InterPro" id="IPR036944">
    <property type="entry name" value="PPIase_FKBP_N_sf"/>
</dbReference>
<keyword evidence="4 5" id="KW-0413">Isomerase</keyword>
<evidence type="ECO:0000256" key="8">
    <source>
        <dbReference type="SAM" id="SignalP"/>
    </source>
</evidence>
<dbReference type="EC" id="5.2.1.8" evidence="6"/>
<dbReference type="PROSITE" id="PS50059">
    <property type="entry name" value="FKBP_PPIASE"/>
    <property type="match status" value="1"/>
</dbReference>
<organism evidence="10 11">
    <name type="scientific">Neisseria iguanae</name>
    <dbReference type="NCBI Taxonomy" id="90242"/>
    <lineage>
        <taxon>Bacteria</taxon>
        <taxon>Pseudomonadati</taxon>
        <taxon>Pseudomonadota</taxon>
        <taxon>Betaproteobacteria</taxon>
        <taxon>Neisseriales</taxon>
        <taxon>Neisseriaceae</taxon>
        <taxon>Neisseria</taxon>
    </lineage>
</organism>
<dbReference type="Gene3D" id="3.10.50.40">
    <property type="match status" value="1"/>
</dbReference>
<reference evidence="10 11" key="1">
    <citation type="submission" date="2018-03" db="EMBL/GenBank/DDBJ databases">
        <title>Neisseria weixii sp. nov., isolated from the intestinal contents of Tibetan Plateau pika (Ochotona curzoniae) in Yushu, Qinghai Province, China.</title>
        <authorList>
            <person name="Gui Z."/>
        </authorList>
    </citation>
    <scope>NUCLEOTIDE SEQUENCE [LARGE SCALE GENOMIC DNA]</scope>
    <source>
        <strain evidence="10 11">ATCC 51483</strain>
    </source>
</reference>
<feature type="signal peptide" evidence="8">
    <location>
        <begin position="1"/>
        <end position="20"/>
    </location>
</feature>
<dbReference type="AlphaFoldDB" id="A0A2P7U2D5"/>
<name>A0A2P7U2D5_9NEIS</name>
<evidence type="ECO:0000256" key="3">
    <source>
        <dbReference type="ARBA" id="ARBA00023110"/>
    </source>
</evidence>
<dbReference type="RefSeq" id="WP_106740287.1">
    <property type="nucleotide sequence ID" value="NZ_PXYY01000007.1"/>
</dbReference>
<feature type="coiled-coil region" evidence="7">
    <location>
        <begin position="98"/>
        <end position="137"/>
    </location>
</feature>
<evidence type="ECO:0000256" key="6">
    <source>
        <dbReference type="RuleBase" id="RU003915"/>
    </source>
</evidence>
<dbReference type="InterPro" id="IPR001179">
    <property type="entry name" value="PPIase_FKBP_dom"/>
</dbReference>
<feature type="domain" description="PPIase FKBP-type" evidence="9">
    <location>
        <begin position="166"/>
        <end position="253"/>
    </location>
</feature>
<comment type="similarity">
    <text evidence="2 6">Belongs to the FKBP-type PPIase family.</text>
</comment>
<comment type="catalytic activity">
    <reaction evidence="1 5 6">
        <text>[protein]-peptidylproline (omega=180) = [protein]-peptidylproline (omega=0)</text>
        <dbReference type="Rhea" id="RHEA:16237"/>
        <dbReference type="Rhea" id="RHEA-COMP:10747"/>
        <dbReference type="Rhea" id="RHEA-COMP:10748"/>
        <dbReference type="ChEBI" id="CHEBI:83833"/>
        <dbReference type="ChEBI" id="CHEBI:83834"/>
        <dbReference type="EC" id="5.2.1.8"/>
    </reaction>
</comment>
<dbReference type="Proteomes" id="UP000241868">
    <property type="component" value="Unassembled WGS sequence"/>
</dbReference>
<dbReference type="InterPro" id="IPR046357">
    <property type="entry name" value="PPIase_dom_sf"/>
</dbReference>
<feature type="chain" id="PRO_5015127895" description="Peptidyl-prolyl cis-trans isomerase" evidence="8">
    <location>
        <begin position="21"/>
        <end position="270"/>
    </location>
</feature>
<accession>A0A2P7U2D5</accession>
<dbReference type="PROSITE" id="PS51257">
    <property type="entry name" value="PROKAR_LIPOPROTEIN"/>
    <property type="match status" value="1"/>
</dbReference>
<dbReference type="OrthoDB" id="280278at2"/>
<dbReference type="SUPFAM" id="SSF54534">
    <property type="entry name" value="FKBP-like"/>
    <property type="match status" value="1"/>
</dbReference>
<dbReference type="InterPro" id="IPR000774">
    <property type="entry name" value="PPIase_FKBP_N"/>
</dbReference>
<proteinExistence type="inferred from homology"/>
<evidence type="ECO:0000313" key="11">
    <source>
        <dbReference type="Proteomes" id="UP000241868"/>
    </source>
</evidence>
<dbReference type="Pfam" id="PF00254">
    <property type="entry name" value="FKBP_C"/>
    <property type="match status" value="1"/>
</dbReference>
<evidence type="ECO:0000259" key="9">
    <source>
        <dbReference type="PROSITE" id="PS50059"/>
    </source>
</evidence>
<gene>
    <name evidence="10" type="ORF">C7N83_02100</name>
</gene>
<dbReference type="PANTHER" id="PTHR43811:SF57">
    <property type="entry name" value="FKBP-TYPE PEPTIDYL-PROLYL CIS-TRANS ISOMERASE FKPA-RELATED"/>
    <property type="match status" value="1"/>
</dbReference>
<dbReference type="Pfam" id="PF01346">
    <property type="entry name" value="FKBP_N"/>
    <property type="match status" value="1"/>
</dbReference>
<keyword evidence="8" id="KW-0732">Signal</keyword>
<keyword evidence="11" id="KW-1185">Reference proteome</keyword>
<evidence type="ECO:0000256" key="1">
    <source>
        <dbReference type="ARBA" id="ARBA00000971"/>
    </source>
</evidence>
<dbReference type="GO" id="GO:0006457">
    <property type="term" value="P:protein folding"/>
    <property type="evidence" value="ECO:0007669"/>
    <property type="project" value="InterPro"/>
</dbReference>
<evidence type="ECO:0000313" key="10">
    <source>
        <dbReference type="EMBL" id="PSJ81139.1"/>
    </source>
</evidence>
<protein>
    <recommendedName>
        <fullName evidence="6">Peptidyl-prolyl cis-trans isomerase</fullName>
        <ecNumber evidence="6">5.2.1.8</ecNumber>
    </recommendedName>
</protein>
<dbReference type="EMBL" id="PXYY01000007">
    <property type="protein sequence ID" value="PSJ81139.1"/>
    <property type="molecule type" value="Genomic_DNA"/>
</dbReference>
<evidence type="ECO:0000256" key="5">
    <source>
        <dbReference type="PROSITE-ProRule" id="PRU00277"/>
    </source>
</evidence>
<comment type="caution">
    <text evidence="10">The sequence shown here is derived from an EMBL/GenBank/DDBJ whole genome shotgun (WGS) entry which is preliminary data.</text>
</comment>